<evidence type="ECO:0000256" key="8">
    <source>
        <dbReference type="RuleBase" id="RU003942"/>
    </source>
</evidence>
<dbReference type="GO" id="GO:0031460">
    <property type="term" value="P:glycine betaine transport"/>
    <property type="evidence" value="ECO:0007669"/>
    <property type="project" value="TreeGrafter"/>
</dbReference>
<feature type="transmembrane region" description="Helical" evidence="9">
    <location>
        <begin position="62"/>
        <end position="83"/>
    </location>
</feature>
<comment type="similarity">
    <text evidence="7 8">Belongs to the drug/metabolite transporter (DMT) superfamily. Small multidrug resistance (SMR) (TC 2.A.7.1) family.</text>
</comment>
<dbReference type="InterPro" id="IPR037185">
    <property type="entry name" value="EmrE-like"/>
</dbReference>
<keyword evidence="5 9" id="KW-1133">Transmembrane helix</keyword>
<organism evidence="10 11">
    <name type="scientific">Xanthobacter flavus</name>
    <dbReference type="NCBI Taxonomy" id="281"/>
    <lineage>
        <taxon>Bacteria</taxon>
        <taxon>Pseudomonadati</taxon>
        <taxon>Pseudomonadota</taxon>
        <taxon>Alphaproteobacteria</taxon>
        <taxon>Hyphomicrobiales</taxon>
        <taxon>Xanthobacteraceae</taxon>
        <taxon>Xanthobacter</taxon>
    </lineage>
</organism>
<accession>A0A9W6FJZ7</accession>
<protein>
    <submittedName>
        <fullName evidence="10">Multidrug SMR transporter</fullName>
    </submittedName>
</protein>
<evidence type="ECO:0000256" key="7">
    <source>
        <dbReference type="ARBA" id="ARBA00038032"/>
    </source>
</evidence>
<sequence>MGAGHMSYVYLLIAIVAEVIATSALKSAEGFTKLGPSVIVVIGYAIAFFCLSLTLRTLPVGIAYAIWSGVGIVLVTGFAWIYYGQKLDLAALIGLGLIIAGVVVINLLSKSVAH</sequence>
<dbReference type="Gene3D" id="1.10.3730.20">
    <property type="match status" value="1"/>
</dbReference>
<evidence type="ECO:0000256" key="6">
    <source>
        <dbReference type="ARBA" id="ARBA00023136"/>
    </source>
</evidence>
<evidence type="ECO:0000313" key="10">
    <source>
        <dbReference type="EMBL" id="GLI23234.1"/>
    </source>
</evidence>
<evidence type="ECO:0000256" key="9">
    <source>
        <dbReference type="SAM" id="Phobius"/>
    </source>
</evidence>
<comment type="caution">
    <text evidence="10">The sequence shown here is derived from an EMBL/GenBank/DDBJ whole genome shotgun (WGS) entry which is preliminary data.</text>
</comment>
<dbReference type="FunFam" id="1.10.3730.20:FF:000001">
    <property type="entry name" value="Quaternary ammonium compound resistance transporter SugE"/>
    <property type="match status" value="1"/>
</dbReference>
<dbReference type="GO" id="GO:0015297">
    <property type="term" value="F:antiporter activity"/>
    <property type="evidence" value="ECO:0007669"/>
    <property type="project" value="TreeGrafter"/>
</dbReference>
<keyword evidence="3" id="KW-1003">Cell membrane</keyword>
<dbReference type="GO" id="GO:0015199">
    <property type="term" value="F:amino-acid betaine transmembrane transporter activity"/>
    <property type="evidence" value="ECO:0007669"/>
    <property type="project" value="TreeGrafter"/>
</dbReference>
<evidence type="ECO:0000256" key="5">
    <source>
        <dbReference type="ARBA" id="ARBA00022989"/>
    </source>
</evidence>
<evidence type="ECO:0000313" key="11">
    <source>
        <dbReference type="Proteomes" id="UP001144397"/>
    </source>
</evidence>
<dbReference type="PANTHER" id="PTHR30561">
    <property type="entry name" value="SMR FAMILY PROTON-DEPENDENT DRUG EFFLUX TRANSPORTER SUGE"/>
    <property type="match status" value="1"/>
</dbReference>
<gene>
    <name evidence="10" type="primary">qacF</name>
    <name evidence="10" type="ORF">XFLAVUS301_29080</name>
</gene>
<evidence type="ECO:0000256" key="3">
    <source>
        <dbReference type="ARBA" id="ARBA00022475"/>
    </source>
</evidence>
<dbReference type="GO" id="GO:1990961">
    <property type="term" value="P:xenobiotic detoxification by transmembrane export across the plasma membrane"/>
    <property type="evidence" value="ECO:0007669"/>
    <property type="project" value="UniProtKB-ARBA"/>
</dbReference>
<proteinExistence type="inferred from homology"/>
<keyword evidence="2" id="KW-0813">Transport</keyword>
<dbReference type="PANTHER" id="PTHR30561:SF1">
    <property type="entry name" value="MULTIDRUG TRANSPORTER EMRE"/>
    <property type="match status" value="1"/>
</dbReference>
<feature type="transmembrane region" description="Helical" evidence="9">
    <location>
        <begin position="89"/>
        <end position="108"/>
    </location>
</feature>
<feature type="transmembrane region" description="Helical" evidence="9">
    <location>
        <begin position="37"/>
        <end position="55"/>
    </location>
</feature>
<feature type="transmembrane region" description="Helical" evidence="9">
    <location>
        <begin position="7"/>
        <end position="25"/>
    </location>
</feature>
<evidence type="ECO:0000256" key="2">
    <source>
        <dbReference type="ARBA" id="ARBA00022448"/>
    </source>
</evidence>
<evidence type="ECO:0000256" key="4">
    <source>
        <dbReference type="ARBA" id="ARBA00022692"/>
    </source>
</evidence>
<dbReference type="AlphaFoldDB" id="A0A9W6FJZ7"/>
<name>A0A9W6FJZ7_XANFL</name>
<dbReference type="InterPro" id="IPR045324">
    <property type="entry name" value="Small_multidrug_res"/>
</dbReference>
<keyword evidence="4 8" id="KW-0812">Transmembrane</keyword>
<evidence type="ECO:0000256" key="1">
    <source>
        <dbReference type="ARBA" id="ARBA00004651"/>
    </source>
</evidence>
<dbReference type="Proteomes" id="UP001144397">
    <property type="component" value="Unassembled WGS sequence"/>
</dbReference>
<keyword evidence="6 9" id="KW-0472">Membrane</keyword>
<dbReference type="GO" id="GO:0005886">
    <property type="term" value="C:plasma membrane"/>
    <property type="evidence" value="ECO:0007669"/>
    <property type="project" value="UniProtKB-SubCell"/>
</dbReference>
<dbReference type="GO" id="GO:0015220">
    <property type="term" value="F:choline transmembrane transporter activity"/>
    <property type="evidence" value="ECO:0007669"/>
    <property type="project" value="TreeGrafter"/>
</dbReference>
<comment type="subcellular location">
    <subcellularLocation>
        <location evidence="1 8">Cell membrane</location>
        <topology evidence="1 8">Multi-pass membrane protein</topology>
    </subcellularLocation>
</comment>
<dbReference type="EMBL" id="BSDO01000004">
    <property type="protein sequence ID" value="GLI23234.1"/>
    <property type="molecule type" value="Genomic_DNA"/>
</dbReference>
<reference evidence="10" key="1">
    <citation type="submission" date="2022-12" db="EMBL/GenBank/DDBJ databases">
        <title>Reference genome sequencing for broad-spectrum identification of bacterial and archaeal isolates by mass spectrometry.</title>
        <authorList>
            <person name="Sekiguchi Y."/>
            <person name="Tourlousse D.M."/>
        </authorList>
    </citation>
    <scope>NUCLEOTIDE SEQUENCE</scope>
    <source>
        <strain evidence="10">301</strain>
    </source>
</reference>
<dbReference type="SUPFAM" id="SSF103481">
    <property type="entry name" value="Multidrug resistance efflux transporter EmrE"/>
    <property type="match status" value="1"/>
</dbReference>
<dbReference type="Pfam" id="PF00893">
    <property type="entry name" value="Multi_Drug_Res"/>
    <property type="match status" value="1"/>
</dbReference>
<dbReference type="InterPro" id="IPR000390">
    <property type="entry name" value="Small_drug/metabolite_transptr"/>
</dbReference>